<dbReference type="EMBL" id="BJYY01000014">
    <property type="protein sequence ID" value="GEO34631.1"/>
    <property type="molecule type" value="Genomic_DNA"/>
</dbReference>
<evidence type="ECO:0000313" key="10">
    <source>
        <dbReference type="Proteomes" id="UP000321181"/>
    </source>
</evidence>
<evidence type="ECO:0000256" key="7">
    <source>
        <dbReference type="SAM" id="Phobius"/>
    </source>
</evidence>
<dbReference type="AlphaFoldDB" id="A0A512DDT0"/>
<keyword evidence="3 9" id="KW-0808">Transferase</keyword>
<gene>
    <name evidence="9" type="primary">rfbP</name>
    <name evidence="9" type="ORF">CAE01nite_23560</name>
</gene>
<feature type="transmembrane region" description="Helical" evidence="7">
    <location>
        <begin position="68"/>
        <end position="87"/>
    </location>
</feature>
<feature type="domain" description="Bacterial sugar transferase" evidence="8">
    <location>
        <begin position="262"/>
        <end position="449"/>
    </location>
</feature>
<keyword evidence="10" id="KW-1185">Reference proteome</keyword>
<evidence type="ECO:0000256" key="4">
    <source>
        <dbReference type="ARBA" id="ARBA00022692"/>
    </source>
</evidence>
<dbReference type="Pfam" id="PF02397">
    <property type="entry name" value="Bac_transf"/>
    <property type="match status" value="1"/>
</dbReference>
<accession>A0A512DDT0</accession>
<reference evidence="9 10" key="1">
    <citation type="submission" date="2019-07" db="EMBL/GenBank/DDBJ databases">
        <title>Whole genome shotgun sequence of Cellulomonas aerilata NBRC 106308.</title>
        <authorList>
            <person name="Hosoyama A."/>
            <person name="Uohara A."/>
            <person name="Ohji S."/>
            <person name="Ichikawa N."/>
        </authorList>
    </citation>
    <scope>NUCLEOTIDE SEQUENCE [LARGE SCALE GENOMIC DNA]</scope>
    <source>
        <strain evidence="9 10">NBRC 106308</strain>
    </source>
</reference>
<dbReference type="PANTHER" id="PTHR30576">
    <property type="entry name" value="COLANIC BIOSYNTHESIS UDP-GLUCOSE LIPID CARRIER TRANSFERASE"/>
    <property type="match status" value="1"/>
</dbReference>
<comment type="subcellular location">
    <subcellularLocation>
        <location evidence="1">Membrane</location>
        <topology evidence="1">Multi-pass membrane protein</topology>
    </subcellularLocation>
</comment>
<evidence type="ECO:0000256" key="1">
    <source>
        <dbReference type="ARBA" id="ARBA00004141"/>
    </source>
</evidence>
<protein>
    <submittedName>
        <fullName evidence="9">Exopolysaccharide biosynthesis polyprenyl glycosylphosphotransferase</fullName>
    </submittedName>
</protein>
<organism evidence="9 10">
    <name type="scientific">Cellulomonas aerilata</name>
    <dbReference type="NCBI Taxonomy" id="515326"/>
    <lineage>
        <taxon>Bacteria</taxon>
        <taxon>Bacillati</taxon>
        <taxon>Actinomycetota</taxon>
        <taxon>Actinomycetes</taxon>
        <taxon>Micrococcales</taxon>
        <taxon>Cellulomonadaceae</taxon>
        <taxon>Cellulomonas</taxon>
    </lineage>
</organism>
<dbReference type="Proteomes" id="UP000321181">
    <property type="component" value="Unassembled WGS sequence"/>
</dbReference>
<dbReference type="InterPro" id="IPR017475">
    <property type="entry name" value="EPS_sugar_tfrase"/>
</dbReference>
<dbReference type="Pfam" id="PF13727">
    <property type="entry name" value="CoA_binding_3"/>
    <property type="match status" value="1"/>
</dbReference>
<evidence type="ECO:0000313" key="9">
    <source>
        <dbReference type="EMBL" id="GEO34631.1"/>
    </source>
</evidence>
<sequence length="455" mass="48658">MARGYVRTTVLLDATVAALVALAVLVPLMGVTTGALGGALVGAALFVLMVALFRGYDPDGMGDGPGEFQAVLRGGSMVAVALMTAAFTLDVDISRALVFLGAPALIVASSLARYGHRHHLHHRRTAGEAMMRTIVVGEPEAVEQVVGELSAAPFHGYQVTGVCLPSLDNKPPMIGRPVLGAISDLPQVVVDNAIDVVIVAGHYLSGSALRRLSWALGRTSAQLVVAPDLVEVTGPRLSVRPTAGLSLLEVEIGAPRRRLVAKTVLDRTAATLGLLALSPVIGGAALAVKLTSPGPAFYRQTRVGVDGSTFTIWKLRSMYVDADARRDALLEQNEGQGLLFKMRQDPRVTPVGRVLRRYSIDELPQLFNVVRGEMSLVGPRPPLVAEVEAYPDMVQRRLHVKPGLTGLWQVSGRSDLSWDEAVRLDLRYVDNWSVAMDLMILWKTGRAVFAGSGAY</sequence>
<keyword evidence="4 7" id="KW-0812">Transmembrane</keyword>
<feature type="transmembrane region" description="Helical" evidence="7">
    <location>
        <begin position="9"/>
        <end position="29"/>
    </location>
</feature>
<dbReference type="PANTHER" id="PTHR30576:SF10">
    <property type="entry name" value="SLL5057 PROTEIN"/>
    <property type="match status" value="1"/>
</dbReference>
<dbReference type="InterPro" id="IPR003362">
    <property type="entry name" value="Bact_transf"/>
</dbReference>
<dbReference type="Gene3D" id="3.40.50.720">
    <property type="entry name" value="NAD(P)-binding Rossmann-like Domain"/>
    <property type="match status" value="1"/>
</dbReference>
<dbReference type="GO" id="GO:0016020">
    <property type="term" value="C:membrane"/>
    <property type="evidence" value="ECO:0007669"/>
    <property type="project" value="UniProtKB-SubCell"/>
</dbReference>
<evidence type="ECO:0000256" key="5">
    <source>
        <dbReference type="ARBA" id="ARBA00022989"/>
    </source>
</evidence>
<evidence type="ECO:0000256" key="6">
    <source>
        <dbReference type="ARBA" id="ARBA00023136"/>
    </source>
</evidence>
<evidence type="ECO:0000259" key="8">
    <source>
        <dbReference type="Pfam" id="PF02397"/>
    </source>
</evidence>
<feature type="transmembrane region" description="Helical" evidence="7">
    <location>
        <begin position="35"/>
        <end position="56"/>
    </location>
</feature>
<keyword evidence="5 7" id="KW-1133">Transmembrane helix</keyword>
<comment type="caution">
    <text evidence="9">The sequence shown here is derived from an EMBL/GenBank/DDBJ whole genome shotgun (WGS) entry which is preliminary data.</text>
</comment>
<dbReference type="GO" id="GO:0016780">
    <property type="term" value="F:phosphotransferase activity, for other substituted phosphate groups"/>
    <property type="evidence" value="ECO:0007669"/>
    <property type="project" value="TreeGrafter"/>
</dbReference>
<evidence type="ECO:0000256" key="2">
    <source>
        <dbReference type="ARBA" id="ARBA00006464"/>
    </source>
</evidence>
<comment type="similarity">
    <text evidence="2">Belongs to the bacterial sugar transferase family.</text>
</comment>
<dbReference type="NCBIfam" id="TIGR03025">
    <property type="entry name" value="EPS_sugtrans"/>
    <property type="match status" value="1"/>
</dbReference>
<proteinExistence type="inferred from homology"/>
<evidence type="ECO:0000256" key="3">
    <source>
        <dbReference type="ARBA" id="ARBA00022679"/>
    </source>
</evidence>
<name>A0A512DDT0_9CELL</name>
<feature type="transmembrane region" description="Helical" evidence="7">
    <location>
        <begin position="93"/>
        <end position="114"/>
    </location>
</feature>
<keyword evidence="6 7" id="KW-0472">Membrane</keyword>